<reference evidence="3 4" key="1">
    <citation type="journal article" date="2019" name="Int. J. Syst. Evol. Microbiol.">
        <title>Streptomyces cadmiisoli sp. nov., a novel actinomycete isolated from cadmium-contaminated soil.</title>
        <authorList>
            <person name="Li K."/>
            <person name="Tang X."/>
            <person name="Zhao J."/>
            <person name="Guo Y."/>
            <person name="Tang Y."/>
            <person name="Gao J."/>
        </authorList>
    </citation>
    <scope>NUCLEOTIDE SEQUENCE [LARGE SCALE GENOMIC DNA]</scope>
    <source>
        <strain evidence="3 4">ZFG47</strain>
    </source>
</reference>
<dbReference type="InterPro" id="IPR005021">
    <property type="entry name" value="Terminase_largesu-like"/>
</dbReference>
<dbReference type="Proteomes" id="UP000249616">
    <property type="component" value="Chromosome"/>
</dbReference>
<dbReference type="GO" id="GO:0004519">
    <property type="term" value="F:endonuclease activity"/>
    <property type="evidence" value="ECO:0007669"/>
    <property type="project" value="InterPro"/>
</dbReference>
<protein>
    <submittedName>
        <fullName evidence="3">Terminase large subunit</fullName>
    </submittedName>
</protein>
<dbReference type="Pfam" id="PF03354">
    <property type="entry name" value="TerL_ATPase"/>
    <property type="match status" value="1"/>
</dbReference>
<dbReference type="EMBL" id="CP030073">
    <property type="protein sequence ID" value="AWW42775.1"/>
    <property type="molecule type" value="Genomic_DNA"/>
</dbReference>
<dbReference type="InterPro" id="IPR046461">
    <property type="entry name" value="TerL_ATPase"/>
</dbReference>
<sequence>MAFVEKLLVHTKGRTARHPFILSDWQKDGIFKPLFGTVRYDDQFQEWTRQYRMAWIELGRKNGKSEIASAIALLGLVGDDEESAEVYSVAADRDQAALVFNTAKRMVELSPILSKRLEIVDSRKRIIDRKTNSIYAVLPGDAAGALGTNPSLVLMDEVLTQRDRHLFDAMRQGFGTRKQPLMVCITTAAYTSARFALEEHEFSERVEKDQSLDPSRFVYLRNLPKDADWAIEGSPGDPAKGIKPTGWYWANPALGDFLNINTLRDEFRDAKEKPSAENAFRVFRLNQWVAQATRWIGMDAWRATAGDPVDRERLKGRPCFAGLDLASTADFTAWVLLFPGSMDDPSAPGFTVLPRFWVPRASIERRPEMRDEFDAWERQGYLTVTDGETVDYERIYADINKDAEEFNIRHLGYDPWNSLQIVQRLEDGGLSVVKVPQSATRLNEPCKMLESQIAERTLRHGDNPVLSWMANNVELEFKADGLMKPKRAKDAEKIDGIAATLNALAVSLVPNELEPDVEFISFNGEDSAPKASDGPDGLDDFLAQWRGIGKDEEW</sequence>
<dbReference type="AlphaFoldDB" id="A0A2Z4JCF4"/>
<dbReference type="KEGG" id="scad:DN051_32370"/>
<dbReference type="InterPro" id="IPR027417">
    <property type="entry name" value="P-loop_NTPase"/>
</dbReference>
<name>A0A2Z4JCF4_9ACTN</name>
<keyword evidence="4" id="KW-1185">Reference proteome</keyword>
<dbReference type="InterPro" id="IPR046462">
    <property type="entry name" value="TerL_nuclease"/>
</dbReference>
<dbReference type="Pfam" id="PF20441">
    <property type="entry name" value="TerL_nuclease"/>
    <property type="match status" value="1"/>
</dbReference>
<gene>
    <name evidence="3" type="ORF">DN051_32370</name>
</gene>
<dbReference type="Gene3D" id="3.30.420.240">
    <property type="match status" value="1"/>
</dbReference>
<proteinExistence type="predicted"/>
<dbReference type="PANTHER" id="PTHR41287">
    <property type="match status" value="1"/>
</dbReference>
<dbReference type="PANTHER" id="PTHR41287:SF1">
    <property type="entry name" value="PROTEIN YMFN"/>
    <property type="match status" value="1"/>
</dbReference>
<feature type="domain" description="Terminase large subunit-like ATPase" evidence="1">
    <location>
        <begin position="48"/>
        <end position="199"/>
    </location>
</feature>
<evidence type="ECO:0000313" key="4">
    <source>
        <dbReference type="Proteomes" id="UP000249616"/>
    </source>
</evidence>
<evidence type="ECO:0000313" key="3">
    <source>
        <dbReference type="EMBL" id="AWW42775.1"/>
    </source>
</evidence>
<accession>A0A2Z4JCF4</accession>
<evidence type="ECO:0000259" key="1">
    <source>
        <dbReference type="Pfam" id="PF03354"/>
    </source>
</evidence>
<organism evidence="3 4">
    <name type="scientific">Streptomyces cadmiisoli</name>
    <dbReference type="NCBI Taxonomy" id="2184053"/>
    <lineage>
        <taxon>Bacteria</taxon>
        <taxon>Bacillati</taxon>
        <taxon>Actinomycetota</taxon>
        <taxon>Actinomycetes</taxon>
        <taxon>Kitasatosporales</taxon>
        <taxon>Streptomycetaceae</taxon>
        <taxon>Streptomyces</taxon>
        <taxon>Streptomyces aurantiacus group</taxon>
    </lineage>
</organism>
<dbReference type="Gene3D" id="3.40.50.300">
    <property type="entry name" value="P-loop containing nucleotide triphosphate hydrolases"/>
    <property type="match status" value="1"/>
</dbReference>
<feature type="domain" description="Terminase large subunit-like endonuclease" evidence="2">
    <location>
        <begin position="244"/>
        <end position="505"/>
    </location>
</feature>
<evidence type="ECO:0000259" key="2">
    <source>
        <dbReference type="Pfam" id="PF20441"/>
    </source>
</evidence>